<proteinExistence type="predicted"/>
<organism evidence="4 5">
    <name type="scientific">Arcobacter defluvii</name>
    <dbReference type="NCBI Taxonomy" id="873191"/>
    <lineage>
        <taxon>Bacteria</taxon>
        <taxon>Pseudomonadati</taxon>
        <taxon>Campylobacterota</taxon>
        <taxon>Epsilonproteobacteria</taxon>
        <taxon>Campylobacterales</taxon>
        <taxon>Arcobacteraceae</taxon>
        <taxon>Arcobacter</taxon>
    </lineage>
</organism>
<dbReference type="Gene3D" id="3.30.160.70">
    <property type="entry name" value="Methylated DNA-protein cysteine methyltransferase domain"/>
    <property type="match status" value="1"/>
</dbReference>
<dbReference type="InterPro" id="IPR036631">
    <property type="entry name" value="MGMT_N_sf"/>
</dbReference>
<dbReference type="GO" id="GO:0003908">
    <property type="term" value="F:methylated-DNA-[protein]-cysteine S-methyltransferase activity"/>
    <property type="evidence" value="ECO:0007669"/>
    <property type="project" value="UniProtKB-EC"/>
</dbReference>
<feature type="domain" description="Methylated-DNA-[protein]-cysteine S-methyltransferase DNA binding" evidence="2">
    <location>
        <begin position="95"/>
        <end position="157"/>
    </location>
</feature>
<dbReference type="KEGG" id="adz:ADFLV_2331"/>
<dbReference type="GO" id="GO:0032259">
    <property type="term" value="P:methylation"/>
    <property type="evidence" value="ECO:0007669"/>
    <property type="project" value="UniProtKB-KW"/>
</dbReference>
<keyword evidence="5" id="KW-1185">Reference proteome</keyword>
<dbReference type="PANTHER" id="PTHR10815:SF13">
    <property type="entry name" value="METHYLATED-DNA--PROTEIN-CYSTEINE METHYLTRANSFERASE"/>
    <property type="match status" value="1"/>
</dbReference>
<dbReference type="EMBL" id="CP053835">
    <property type="protein sequence ID" value="QKF78336.1"/>
    <property type="molecule type" value="Genomic_DNA"/>
</dbReference>
<dbReference type="RefSeq" id="WP_129011926.1">
    <property type="nucleotide sequence ID" value="NZ_CP053835.1"/>
</dbReference>
<dbReference type="InterPro" id="IPR008332">
    <property type="entry name" value="MethylG_MeTrfase_N"/>
</dbReference>
<protein>
    <submittedName>
        <fullName evidence="4">O6-alkylguanine-DNA-alkyltransferase</fullName>
        <ecNumber evidence="4">2.1.1.63</ecNumber>
    </submittedName>
</protein>
<gene>
    <name evidence="4" type="primary">ogt</name>
    <name evidence="4" type="ORF">ADFLV_2331</name>
</gene>
<dbReference type="EC" id="2.1.1.63" evidence="4"/>
<feature type="domain" description="Methylguanine DNA methyltransferase ribonuclease-like" evidence="3">
    <location>
        <begin position="12"/>
        <end position="91"/>
    </location>
</feature>
<evidence type="ECO:0000313" key="4">
    <source>
        <dbReference type="EMBL" id="QKF78336.1"/>
    </source>
</evidence>
<sequence>MRKYNFETKEVIVTTTFSTPLGEMFAAASKKGIVILSSFTPFHIEAKIEVLKSTLNADVIPGNCEAFEILKIQLNEYLNKQRKTFEIPLQLVGSPFQIKVWKELLNIPYGKTINCAEIAKKLEDEKLSKAVSNATLQNMIDILVPSFRVILDEVKFSIDEKNNFLLKLEKE</sequence>
<dbReference type="InterPro" id="IPR036388">
    <property type="entry name" value="WH-like_DNA-bd_sf"/>
</dbReference>
<evidence type="ECO:0000256" key="1">
    <source>
        <dbReference type="ARBA" id="ARBA00022763"/>
    </source>
</evidence>
<reference evidence="4 5" key="1">
    <citation type="submission" date="2020-05" db="EMBL/GenBank/DDBJ databases">
        <title>Complete genome sequencing of Campylobacter and Arcobacter type strains.</title>
        <authorList>
            <person name="Miller W.G."/>
            <person name="Yee E."/>
        </authorList>
    </citation>
    <scope>NUCLEOTIDE SEQUENCE [LARGE SCALE GENOMIC DNA]</scope>
    <source>
        <strain evidence="4 5">LMG 25694</strain>
    </source>
</reference>
<dbReference type="InterPro" id="IPR036217">
    <property type="entry name" value="MethylDNA_cys_MeTrfase_DNAb"/>
</dbReference>
<keyword evidence="4" id="KW-0808">Transferase</keyword>
<dbReference type="Pfam" id="PF02870">
    <property type="entry name" value="Methyltransf_1N"/>
    <property type="match status" value="1"/>
</dbReference>
<keyword evidence="4" id="KW-0489">Methyltransferase</keyword>
<evidence type="ECO:0000313" key="5">
    <source>
        <dbReference type="Proteomes" id="UP000503313"/>
    </source>
</evidence>
<dbReference type="PANTHER" id="PTHR10815">
    <property type="entry name" value="METHYLATED-DNA--PROTEIN-CYSTEINE METHYLTRANSFERASE"/>
    <property type="match status" value="1"/>
</dbReference>
<dbReference type="Gene3D" id="1.10.10.10">
    <property type="entry name" value="Winged helix-like DNA-binding domain superfamily/Winged helix DNA-binding domain"/>
    <property type="match status" value="1"/>
</dbReference>
<dbReference type="CDD" id="cd06445">
    <property type="entry name" value="ATase"/>
    <property type="match status" value="1"/>
</dbReference>
<dbReference type="AlphaFoldDB" id="A0AAE7E7P1"/>
<name>A0AAE7E7P1_9BACT</name>
<dbReference type="GO" id="GO:0006281">
    <property type="term" value="P:DNA repair"/>
    <property type="evidence" value="ECO:0007669"/>
    <property type="project" value="InterPro"/>
</dbReference>
<evidence type="ECO:0000259" key="3">
    <source>
        <dbReference type="Pfam" id="PF02870"/>
    </source>
</evidence>
<dbReference type="SUPFAM" id="SSF53155">
    <property type="entry name" value="Methylated DNA-protein cysteine methyltransferase domain"/>
    <property type="match status" value="1"/>
</dbReference>
<dbReference type="InterPro" id="IPR014048">
    <property type="entry name" value="MethylDNA_cys_MeTrfase_DNA-bd"/>
</dbReference>
<dbReference type="Pfam" id="PF01035">
    <property type="entry name" value="DNA_binding_1"/>
    <property type="match status" value="1"/>
</dbReference>
<dbReference type="Proteomes" id="UP000503313">
    <property type="component" value="Chromosome"/>
</dbReference>
<keyword evidence="1" id="KW-0227">DNA damage</keyword>
<dbReference type="NCBIfam" id="TIGR00589">
    <property type="entry name" value="ogt"/>
    <property type="match status" value="1"/>
</dbReference>
<accession>A0AAE7E7P1</accession>
<dbReference type="SUPFAM" id="SSF46767">
    <property type="entry name" value="Methylated DNA-protein cysteine methyltransferase, C-terminal domain"/>
    <property type="match status" value="1"/>
</dbReference>
<evidence type="ECO:0000259" key="2">
    <source>
        <dbReference type="Pfam" id="PF01035"/>
    </source>
</evidence>